<dbReference type="AlphaFoldDB" id="A0A6L9S9V1"/>
<evidence type="ECO:0008006" key="4">
    <source>
        <dbReference type="Google" id="ProtNLM"/>
    </source>
</evidence>
<accession>A0A6L9S9V1</accession>
<reference evidence="2 3" key="1">
    <citation type="submission" date="2020-02" db="EMBL/GenBank/DDBJ databases">
        <authorList>
            <person name="Li X.-J."/>
            <person name="Han X.-M."/>
        </authorList>
    </citation>
    <scope>NUCLEOTIDE SEQUENCE [LARGE SCALE GENOMIC DNA]</scope>
    <source>
        <strain evidence="2 3">CCTCC AB 2017055</strain>
    </source>
</reference>
<evidence type="ECO:0000313" key="3">
    <source>
        <dbReference type="Proteomes" id="UP000475214"/>
    </source>
</evidence>
<sequence length="231" mass="26000">MEGTVVVIGATVLAVVLVIVMFTAVSAKRRRQALQELAHLHGWQWVHRKDSLPSTFPPGPPFRGHPRRAKARNVITGRHQDREFVAFEYYYVTTTSTGQHASSTTHYYAVWRIALPASLPPISLGAEGVLGGKFAQAFGFRRMNTGNDEFDRRFKVKCDDQDFGARLLHPAMVNLLMDTGTWAWRIDGNVMLSYSKGHLDADDVLPRLELMNRVLDHVPSEIWAQYGRSPA</sequence>
<protein>
    <recommendedName>
        <fullName evidence="4">DUF3137 domain-containing protein</fullName>
    </recommendedName>
</protein>
<comment type="caution">
    <text evidence="2">The sequence shown here is derived from an EMBL/GenBank/DDBJ whole genome shotgun (WGS) entry which is preliminary data.</text>
</comment>
<dbReference type="Proteomes" id="UP000475214">
    <property type="component" value="Unassembled WGS sequence"/>
</dbReference>
<keyword evidence="1" id="KW-0812">Transmembrane</keyword>
<evidence type="ECO:0000313" key="2">
    <source>
        <dbReference type="EMBL" id="NEE02155.1"/>
    </source>
</evidence>
<name>A0A6L9S9V1_9ACTN</name>
<dbReference type="EMBL" id="JAAGOA010000013">
    <property type="protein sequence ID" value="NEE02155.1"/>
    <property type="molecule type" value="Genomic_DNA"/>
</dbReference>
<gene>
    <name evidence="2" type="ORF">G1H10_18430</name>
</gene>
<dbReference type="RefSeq" id="WP_163740468.1">
    <property type="nucleotide sequence ID" value="NZ_JAAGOA010000013.1"/>
</dbReference>
<proteinExistence type="predicted"/>
<keyword evidence="1" id="KW-0472">Membrane</keyword>
<evidence type="ECO:0000256" key="1">
    <source>
        <dbReference type="SAM" id="Phobius"/>
    </source>
</evidence>
<keyword evidence="1" id="KW-1133">Transmembrane helix</keyword>
<keyword evidence="3" id="KW-1185">Reference proteome</keyword>
<feature type="transmembrane region" description="Helical" evidence="1">
    <location>
        <begin position="6"/>
        <end position="25"/>
    </location>
</feature>
<organism evidence="2 3">
    <name type="scientific">Phytoactinopolyspora halotolerans</name>
    <dbReference type="NCBI Taxonomy" id="1981512"/>
    <lineage>
        <taxon>Bacteria</taxon>
        <taxon>Bacillati</taxon>
        <taxon>Actinomycetota</taxon>
        <taxon>Actinomycetes</taxon>
        <taxon>Jiangellales</taxon>
        <taxon>Jiangellaceae</taxon>
        <taxon>Phytoactinopolyspora</taxon>
    </lineage>
</organism>